<dbReference type="EMBL" id="VHLH01000015">
    <property type="protein sequence ID" value="TPW28352.1"/>
    <property type="molecule type" value="Genomic_DNA"/>
</dbReference>
<dbReference type="InterPro" id="IPR000394">
    <property type="entry name" value="RNA_pol_sigma_54"/>
</dbReference>
<evidence type="ECO:0000256" key="10">
    <source>
        <dbReference type="SAM" id="MobiDB-lite"/>
    </source>
</evidence>
<evidence type="ECO:0000256" key="3">
    <source>
        <dbReference type="ARBA" id="ARBA00022679"/>
    </source>
</evidence>
<dbReference type="Pfam" id="PF00309">
    <property type="entry name" value="Sigma54_AID"/>
    <property type="match status" value="1"/>
</dbReference>
<evidence type="ECO:0000259" key="12">
    <source>
        <dbReference type="Pfam" id="PF04963"/>
    </source>
</evidence>
<feature type="domain" description="RNA polymerase sigma factor 54 core-binding" evidence="12">
    <location>
        <begin position="108"/>
        <end position="295"/>
    </location>
</feature>
<dbReference type="Pfam" id="PF04963">
    <property type="entry name" value="Sigma54_CBD"/>
    <property type="match status" value="1"/>
</dbReference>
<keyword evidence="14" id="KW-1185">Reference proteome</keyword>
<dbReference type="Proteomes" id="UP000320314">
    <property type="component" value="Unassembled WGS sequence"/>
</dbReference>
<keyword evidence="3 9" id="KW-0808">Transferase</keyword>
<dbReference type="PRINTS" id="PR00045">
    <property type="entry name" value="SIGMA54FCT"/>
</dbReference>
<dbReference type="GO" id="GO:0016987">
    <property type="term" value="F:sigma factor activity"/>
    <property type="evidence" value="ECO:0007669"/>
    <property type="project" value="UniProtKB-KW"/>
</dbReference>
<dbReference type="InterPro" id="IPR007046">
    <property type="entry name" value="RNA_pol_sigma_54_core-bd"/>
</dbReference>
<dbReference type="GO" id="GO:0000428">
    <property type="term" value="C:DNA-directed RNA polymerase complex"/>
    <property type="evidence" value="ECO:0007669"/>
    <property type="project" value="UniProtKB-KW"/>
</dbReference>
<dbReference type="PROSITE" id="PS00718">
    <property type="entry name" value="SIGMA54_2"/>
    <property type="match status" value="1"/>
</dbReference>
<dbReference type="GO" id="GO:0016779">
    <property type="term" value="F:nucleotidyltransferase activity"/>
    <property type="evidence" value="ECO:0007669"/>
    <property type="project" value="UniProtKB-KW"/>
</dbReference>
<dbReference type="GO" id="GO:0003677">
    <property type="term" value="F:DNA binding"/>
    <property type="evidence" value="ECO:0007669"/>
    <property type="project" value="UniProtKB-KW"/>
</dbReference>
<feature type="region of interest" description="Disordered" evidence="10">
    <location>
        <begin position="48"/>
        <end position="107"/>
    </location>
</feature>
<keyword evidence="6 9" id="KW-0731">Sigma factor</keyword>
<dbReference type="NCBIfam" id="NF009118">
    <property type="entry name" value="PRK12469.1"/>
    <property type="match status" value="1"/>
</dbReference>
<feature type="domain" description="RNA polymerase sigma factor 54 DNA-binding" evidence="11">
    <location>
        <begin position="311"/>
        <end position="470"/>
    </location>
</feature>
<dbReference type="AlphaFoldDB" id="A0A506U1W3"/>
<proteinExistence type="inferred from homology"/>
<dbReference type="InterPro" id="IPR007634">
    <property type="entry name" value="RNA_pol_sigma_54_DNA-bd"/>
</dbReference>
<evidence type="ECO:0000256" key="4">
    <source>
        <dbReference type="ARBA" id="ARBA00022695"/>
    </source>
</evidence>
<dbReference type="PANTHER" id="PTHR32248">
    <property type="entry name" value="RNA POLYMERASE SIGMA-54 FACTOR"/>
    <property type="match status" value="1"/>
</dbReference>
<name>A0A506U1W3_9HYPH</name>
<dbReference type="PIRSF" id="PIRSF000774">
    <property type="entry name" value="RpoN"/>
    <property type="match status" value="1"/>
</dbReference>
<sequence length="481" mass="52316">MALGARLQLRQSQSLVMTPQLMQSIRLLQLPHGDLLRFVEEEVERNPLLCDAPRPGDGAGERHDEETATAVPGPGADAPSIKSHPTGGGGSGTLRQRIGERGDQGGDIEAFGARAESLHDHLARQIAMCAFAREERIVAGELLGSLDANGYVGAEAEDLAERLGVTTTMVDSVLARLQDLEPAGVFARSLGECLSLQLAQRNRLDPAMRTLLANLALLARRDFAALRRLCGVDEADLVDMHAEIRALDPKPGSRFDGGASPSIVPDVDVSPAPDGGWHVELNPETLPAVLVDQIYYTRVADAVPRGCEGRAFLDECMQNATWLTRSLDQRARTILKVAREIVRLQDRFLLDGVAHLRPLNLRTVAQAIGMHESTVSRVTANKYMMTPRGVFELKYFFTVSIPASDGGDGHSAETVRHRIRAMTGAETPDGVLSDDAIVQTLRAEGIDIARRTVAKYREAMNIPSSVTRRREKKALARAAER</sequence>
<dbReference type="NCBIfam" id="TIGR02395">
    <property type="entry name" value="rpoN_sigma"/>
    <property type="match status" value="1"/>
</dbReference>
<dbReference type="OrthoDB" id="9814402at2"/>
<evidence type="ECO:0000256" key="1">
    <source>
        <dbReference type="ARBA" id="ARBA00008798"/>
    </source>
</evidence>
<evidence type="ECO:0000313" key="13">
    <source>
        <dbReference type="EMBL" id="TPW28352.1"/>
    </source>
</evidence>
<keyword evidence="8 9" id="KW-0804">Transcription</keyword>
<protein>
    <recommendedName>
        <fullName evidence="9">RNA polymerase sigma-54 factor</fullName>
    </recommendedName>
</protein>
<dbReference type="PANTHER" id="PTHR32248:SF4">
    <property type="entry name" value="RNA POLYMERASE SIGMA-54 FACTOR"/>
    <property type="match status" value="1"/>
</dbReference>
<dbReference type="Gene3D" id="1.10.10.1330">
    <property type="entry name" value="RNA polymerase sigma-54 factor, core-binding domain"/>
    <property type="match status" value="1"/>
</dbReference>
<organism evidence="13 14">
    <name type="scientific">Pararhizobium mangrovi</name>
    <dbReference type="NCBI Taxonomy" id="2590452"/>
    <lineage>
        <taxon>Bacteria</taxon>
        <taxon>Pseudomonadati</taxon>
        <taxon>Pseudomonadota</taxon>
        <taxon>Alphaproteobacteria</taxon>
        <taxon>Hyphomicrobiales</taxon>
        <taxon>Rhizobiaceae</taxon>
        <taxon>Rhizobium/Agrobacterium group</taxon>
        <taxon>Pararhizobium</taxon>
    </lineage>
</organism>
<comment type="caution">
    <text evidence="13">The sequence shown here is derived from an EMBL/GenBank/DDBJ whole genome shotgun (WGS) entry which is preliminary data.</text>
</comment>
<accession>A0A506U1W3</accession>
<reference evidence="13 14" key="1">
    <citation type="submission" date="2019-06" db="EMBL/GenBank/DDBJ databases">
        <authorList>
            <person name="Li M."/>
        </authorList>
    </citation>
    <scope>NUCLEOTIDE SEQUENCE [LARGE SCALE GENOMIC DNA]</scope>
    <source>
        <strain evidence="13 14">BGMRC6574</strain>
    </source>
</reference>
<keyword evidence="5 9" id="KW-0805">Transcription regulation</keyword>
<dbReference type="Pfam" id="PF04552">
    <property type="entry name" value="Sigma54_DBD"/>
    <property type="match status" value="1"/>
</dbReference>
<dbReference type="RefSeq" id="WP_141166783.1">
    <property type="nucleotide sequence ID" value="NZ_VHLH01000015.1"/>
</dbReference>
<dbReference type="PROSITE" id="PS50044">
    <property type="entry name" value="SIGMA54_3"/>
    <property type="match status" value="1"/>
</dbReference>
<comment type="function">
    <text evidence="9">Sigma factors are initiation factors that promote the attachment of RNA polymerase to specific initiation sites and are then released.</text>
</comment>
<dbReference type="Gene3D" id="1.10.10.60">
    <property type="entry name" value="Homeodomain-like"/>
    <property type="match status" value="1"/>
</dbReference>
<evidence type="ECO:0000256" key="6">
    <source>
        <dbReference type="ARBA" id="ARBA00023082"/>
    </source>
</evidence>
<evidence type="ECO:0000256" key="5">
    <source>
        <dbReference type="ARBA" id="ARBA00023015"/>
    </source>
</evidence>
<evidence type="ECO:0000256" key="9">
    <source>
        <dbReference type="PIRNR" id="PIRNR000774"/>
    </source>
</evidence>
<evidence type="ECO:0000256" key="2">
    <source>
        <dbReference type="ARBA" id="ARBA00022478"/>
    </source>
</evidence>
<dbReference type="NCBIfam" id="NF004596">
    <property type="entry name" value="PRK05932.1-3"/>
    <property type="match status" value="1"/>
</dbReference>
<evidence type="ECO:0000259" key="11">
    <source>
        <dbReference type="Pfam" id="PF04552"/>
    </source>
</evidence>
<evidence type="ECO:0000256" key="7">
    <source>
        <dbReference type="ARBA" id="ARBA00023125"/>
    </source>
</evidence>
<keyword evidence="7 9" id="KW-0238">DNA-binding</keyword>
<dbReference type="PROSITE" id="PS00717">
    <property type="entry name" value="SIGMA54_1"/>
    <property type="match status" value="1"/>
</dbReference>
<dbReference type="GO" id="GO:0001216">
    <property type="term" value="F:DNA-binding transcription activator activity"/>
    <property type="evidence" value="ECO:0007669"/>
    <property type="project" value="InterPro"/>
</dbReference>
<evidence type="ECO:0000313" key="14">
    <source>
        <dbReference type="Proteomes" id="UP000320314"/>
    </source>
</evidence>
<keyword evidence="2 9" id="KW-0240">DNA-directed RNA polymerase</keyword>
<gene>
    <name evidence="13" type="primary">rpoN</name>
    <name evidence="13" type="ORF">FJU11_09355</name>
</gene>
<dbReference type="InterPro" id="IPR038709">
    <property type="entry name" value="RpoN_core-bd_sf"/>
</dbReference>
<evidence type="ECO:0000256" key="8">
    <source>
        <dbReference type="ARBA" id="ARBA00023163"/>
    </source>
</evidence>
<keyword evidence="4 9" id="KW-0548">Nucleotidyltransferase</keyword>
<dbReference type="GO" id="GO:0006352">
    <property type="term" value="P:DNA-templated transcription initiation"/>
    <property type="evidence" value="ECO:0007669"/>
    <property type="project" value="InterPro"/>
</dbReference>
<comment type="similarity">
    <text evidence="1 9">Belongs to the sigma-54 factor family.</text>
</comment>